<evidence type="ECO:0000256" key="6">
    <source>
        <dbReference type="ARBA" id="ARBA00023136"/>
    </source>
</evidence>
<comment type="subcellular location">
    <subcellularLocation>
        <location evidence="1 7">Cell membrane</location>
        <topology evidence="1 7">Multi-pass membrane protein</topology>
    </subcellularLocation>
</comment>
<keyword evidence="6 7" id="KW-0472">Membrane</keyword>
<dbReference type="InterPro" id="IPR000515">
    <property type="entry name" value="MetI-like"/>
</dbReference>
<dbReference type="GO" id="GO:0071916">
    <property type="term" value="F:dipeptide transmembrane transporter activity"/>
    <property type="evidence" value="ECO:0007669"/>
    <property type="project" value="TreeGrafter"/>
</dbReference>
<dbReference type="Pfam" id="PF19300">
    <property type="entry name" value="BPD_transp_1_N"/>
    <property type="match status" value="1"/>
</dbReference>
<keyword evidence="10" id="KW-1185">Reference proteome</keyword>
<comment type="similarity">
    <text evidence="7">Belongs to the binding-protein-dependent transport system permease family.</text>
</comment>
<dbReference type="PROSITE" id="PS50928">
    <property type="entry name" value="ABC_TM1"/>
    <property type="match status" value="1"/>
</dbReference>
<sequence length="317" mass="33884">MIGYTISRLLQAIPILLIVSLIAFGIIHLIPGDAATVIGGPSATPADLARIRENLGLDQPLHIQILTFYANLFQGDLGRSLLLGIPVTEAVLARSPITIGIAIYSLVLTIVFGLATGIIAALNHNRWIDQAATVFALIGVSLPNFWLALVMIVLFSVHLGWLPTGGYVPFTQNPIGWFRTATMPAVALALLQAGLLTRITRSTMLEVLSQDYIRTARAKGISEWRVVGRHALANVMMPVVTVLGLILSVLLSGSIVIETIFGIPGIGALLGNAIASRDYPMIQGGLFFITAALLLLNIVVDVLYTSLDPRIRVTGGK</sequence>
<dbReference type="InterPro" id="IPR035906">
    <property type="entry name" value="MetI-like_sf"/>
</dbReference>
<evidence type="ECO:0000256" key="2">
    <source>
        <dbReference type="ARBA" id="ARBA00022448"/>
    </source>
</evidence>
<reference evidence="9 10" key="1">
    <citation type="journal article" date="2016" name="Int. J. Syst. Evol. Microbiol.">
        <title>Arsenicitalea aurantiaca gen. nov., sp. nov., a new member of the family Hyphomicrobiaceae, isolated from high-arsenic sediment.</title>
        <authorList>
            <person name="Mu Y."/>
            <person name="Zhou L."/>
            <person name="Zeng X.C."/>
            <person name="Liu L."/>
            <person name="Pan Y."/>
            <person name="Chen X."/>
            <person name="Wang J."/>
            <person name="Li S."/>
            <person name="Li W.J."/>
            <person name="Wang Y."/>
        </authorList>
    </citation>
    <scope>NUCLEOTIDE SEQUENCE [LARGE SCALE GENOMIC DNA]</scope>
    <source>
        <strain evidence="9 10">42-50</strain>
    </source>
</reference>
<dbReference type="GO" id="GO:0005886">
    <property type="term" value="C:plasma membrane"/>
    <property type="evidence" value="ECO:0007669"/>
    <property type="project" value="UniProtKB-SubCell"/>
</dbReference>
<feature type="domain" description="ABC transmembrane type-1" evidence="8">
    <location>
        <begin position="95"/>
        <end position="304"/>
    </location>
</feature>
<dbReference type="AlphaFoldDB" id="A0A433XBQ1"/>
<keyword evidence="5 7" id="KW-1133">Transmembrane helix</keyword>
<organism evidence="9 10">
    <name type="scientific">Arsenicitalea aurantiaca</name>
    <dbReference type="NCBI Taxonomy" id="1783274"/>
    <lineage>
        <taxon>Bacteria</taxon>
        <taxon>Pseudomonadati</taxon>
        <taxon>Pseudomonadota</taxon>
        <taxon>Alphaproteobacteria</taxon>
        <taxon>Hyphomicrobiales</taxon>
        <taxon>Devosiaceae</taxon>
        <taxon>Arsenicitalea</taxon>
    </lineage>
</organism>
<feature type="transmembrane region" description="Helical" evidence="7">
    <location>
        <begin position="12"/>
        <end position="30"/>
    </location>
</feature>
<dbReference type="RefSeq" id="WP_127188643.1">
    <property type="nucleotide sequence ID" value="NZ_RZNJ01000003.1"/>
</dbReference>
<dbReference type="PANTHER" id="PTHR43163:SF6">
    <property type="entry name" value="DIPEPTIDE TRANSPORT SYSTEM PERMEASE PROTEIN DPPB-RELATED"/>
    <property type="match status" value="1"/>
</dbReference>
<dbReference type="EMBL" id="RZNJ01000003">
    <property type="protein sequence ID" value="RUT31398.1"/>
    <property type="molecule type" value="Genomic_DNA"/>
</dbReference>
<evidence type="ECO:0000313" key="10">
    <source>
        <dbReference type="Proteomes" id="UP000281547"/>
    </source>
</evidence>
<accession>A0A433XBQ1</accession>
<comment type="caution">
    <text evidence="9">The sequence shown here is derived from an EMBL/GenBank/DDBJ whole genome shotgun (WGS) entry which is preliminary data.</text>
</comment>
<dbReference type="InterPro" id="IPR045621">
    <property type="entry name" value="BPD_transp_1_N"/>
</dbReference>
<dbReference type="CDD" id="cd06261">
    <property type="entry name" value="TM_PBP2"/>
    <property type="match status" value="1"/>
</dbReference>
<feature type="transmembrane region" description="Helical" evidence="7">
    <location>
        <begin position="134"/>
        <end position="157"/>
    </location>
</feature>
<evidence type="ECO:0000313" key="9">
    <source>
        <dbReference type="EMBL" id="RUT31398.1"/>
    </source>
</evidence>
<dbReference type="PANTHER" id="PTHR43163">
    <property type="entry name" value="DIPEPTIDE TRANSPORT SYSTEM PERMEASE PROTEIN DPPB-RELATED"/>
    <property type="match status" value="1"/>
</dbReference>
<evidence type="ECO:0000256" key="4">
    <source>
        <dbReference type="ARBA" id="ARBA00022692"/>
    </source>
</evidence>
<feature type="transmembrane region" description="Helical" evidence="7">
    <location>
        <begin position="286"/>
        <end position="307"/>
    </location>
</feature>
<dbReference type="Gene3D" id="1.10.3720.10">
    <property type="entry name" value="MetI-like"/>
    <property type="match status" value="1"/>
</dbReference>
<dbReference type="SUPFAM" id="SSF161098">
    <property type="entry name" value="MetI-like"/>
    <property type="match status" value="1"/>
</dbReference>
<keyword evidence="2 7" id="KW-0813">Transport</keyword>
<feature type="transmembrane region" description="Helical" evidence="7">
    <location>
        <begin position="101"/>
        <end position="122"/>
    </location>
</feature>
<evidence type="ECO:0000256" key="5">
    <source>
        <dbReference type="ARBA" id="ARBA00022989"/>
    </source>
</evidence>
<proteinExistence type="inferred from homology"/>
<evidence type="ECO:0000256" key="1">
    <source>
        <dbReference type="ARBA" id="ARBA00004651"/>
    </source>
</evidence>
<dbReference type="Pfam" id="PF00528">
    <property type="entry name" value="BPD_transp_1"/>
    <property type="match status" value="1"/>
</dbReference>
<gene>
    <name evidence="9" type="ORF">EMQ25_11145</name>
</gene>
<evidence type="ECO:0000259" key="8">
    <source>
        <dbReference type="PROSITE" id="PS50928"/>
    </source>
</evidence>
<dbReference type="OrthoDB" id="9805855at2"/>
<name>A0A433XBQ1_9HYPH</name>
<evidence type="ECO:0000256" key="3">
    <source>
        <dbReference type="ARBA" id="ARBA00022475"/>
    </source>
</evidence>
<keyword evidence="4 7" id="KW-0812">Transmembrane</keyword>
<keyword evidence="3" id="KW-1003">Cell membrane</keyword>
<dbReference type="Proteomes" id="UP000281547">
    <property type="component" value="Unassembled WGS sequence"/>
</dbReference>
<feature type="transmembrane region" description="Helical" evidence="7">
    <location>
        <begin position="177"/>
        <end position="196"/>
    </location>
</feature>
<evidence type="ECO:0000256" key="7">
    <source>
        <dbReference type="RuleBase" id="RU363032"/>
    </source>
</evidence>
<protein>
    <submittedName>
        <fullName evidence="9">ABC transporter permease</fullName>
    </submittedName>
</protein>